<proteinExistence type="predicted"/>
<dbReference type="Proteomes" id="UP001185028">
    <property type="component" value="Unassembled WGS sequence"/>
</dbReference>
<evidence type="ECO:0000313" key="3">
    <source>
        <dbReference type="Proteomes" id="UP001185028"/>
    </source>
</evidence>
<protein>
    <recommendedName>
        <fullName evidence="4">DUF5658 domain-containing protein</fullName>
    </recommendedName>
</protein>
<keyword evidence="1" id="KW-0812">Transmembrane</keyword>
<keyword evidence="1" id="KW-1133">Transmembrane helix</keyword>
<keyword evidence="1" id="KW-0472">Membrane</keyword>
<feature type="transmembrane region" description="Helical" evidence="1">
    <location>
        <begin position="66"/>
        <end position="85"/>
    </location>
</feature>
<gene>
    <name evidence="2" type="ORF">JOC58_001334</name>
</gene>
<name>A0ABU1IYK6_9BACL</name>
<accession>A0ABU1IYK6</accession>
<sequence>MIDPNPIKDTKEKIINNRKIIISIDDRLMIIVMLCLLLLIFLKIWFVLSLHIPILINPTFLSGLKFLNDPLPFHIIVLGLIIFNLKTKIRSIDKKYTWLILILTYLLSYDFMVGLLYLMFL</sequence>
<evidence type="ECO:0008006" key="4">
    <source>
        <dbReference type="Google" id="ProtNLM"/>
    </source>
</evidence>
<evidence type="ECO:0000256" key="1">
    <source>
        <dbReference type="SAM" id="Phobius"/>
    </source>
</evidence>
<feature type="transmembrane region" description="Helical" evidence="1">
    <location>
        <begin position="97"/>
        <end position="120"/>
    </location>
</feature>
<evidence type="ECO:0000313" key="2">
    <source>
        <dbReference type="EMBL" id="MDR6243447.1"/>
    </source>
</evidence>
<dbReference type="RefSeq" id="WP_188773636.1">
    <property type="nucleotide sequence ID" value="NZ_BMMB01000001.1"/>
</dbReference>
<dbReference type="EMBL" id="JAVDQH010000004">
    <property type="protein sequence ID" value="MDR6243447.1"/>
    <property type="molecule type" value="Genomic_DNA"/>
</dbReference>
<organism evidence="2 3">
    <name type="scientific">Paenibacillus hunanensis</name>
    <dbReference type="NCBI Taxonomy" id="539262"/>
    <lineage>
        <taxon>Bacteria</taxon>
        <taxon>Bacillati</taxon>
        <taxon>Bacillota</taxon>
        <taxon>Bacilli</taxon>
        <taxon>Bacillales</taxon>
        <taxon>Paenibacillaceae</taxon>
        <taxon>Paenibacillus</taxon>
    </lineage>
</organism>
<comment type="caution">
    <text evidence="2">The sequence shown here is derived from an EMBL/GenBank/DDBJ whole genome shotgun (WGS) entry which is preliminary data.</text>
</comment>
<feature type="transmembrane region" description="Helical" evidence="1">
    <location>
        <begin position="28"/>
        <end position="54"/>
    </location>
</feature>
<keyword evidence="3" id="KW-1185">Reference proteome</keyword>
<reference evidence="2 3" key="1">
    <citation type="submission" date="2023-07" db="EMBL/GenBank/DDBJ databases">
        <title>Genomic Encyclopedia of Type Strains, Phase IV (KMG-IV): sequencing the most valuable type-strain genomes for metagenomic binning, comparative biology and taxonomic classification.</title>
        <authorList>
            <person name="Goeker M."/>
        </authorList>
    </citation>
    <scope>NUCLEOTIDE SEQUENCE [LARGE SCALE GENOMIC DNA]</scope>
    <source>
        <strain evidence="2 3">DSM 22170</strain>
    </source>
</reference>